<dbReference type="PROSITE" id="PS00041">
    <property type="entry name" value="HTH_ARAC_FAMILY_1"/>
    <property type="match status" value="1"/>
</dbReference>
<sequence length="294" mass="34528">MKTITKISNSNLLFPFSFIYQDTKSPQKELADHIHDYYEIVYVYSGKGTFFIDDIFYDMKQGDVFLIPNNILHRAMPDKDEPITSTIIFFSPTLIYNVLLDDSFSYLNLFDMAKKMKTYKISLELENQQKTEEKLLNIFQETVKNELGSRHASLLFVHQIILDLYRAQMDKKQHLIETNTYGPDWVKEILVYINQNLSHQLALTELAKEALVSTSHFSRVFKQITGMGLTVYINNKRVIKAKELLLETNHTVSFIAEECGFESMTHFHRIFKKYMDMTPANYRKENKMFHTPNI</sequence>
<dbReference type="InterPro" id="IPR003313">
    <property type="entry name" value="AraC-bd"/>
</dbReference>
<evidence type="ECO:0000256" key="1">
    <source>
        <dbReference type="ARBA" id="ARBA00023015"/>
    </source>
</evidence>
<dbReference type="SUPFAM" id="SSF51215">
    <property type="entry name" value="Regulatory protein AraC"/>
    <property type="match status" value="1"/>
</dbReference>
<dbReference type="InterPro" id="IPR018060">
    <property type="entry name" value="HTH_AraC"/>
</dbReference>
<accession>A0A6H1NXD3</accession>
<dbReference type="Pfam" id="PF02311">
    <property type="entry name" value="AraC_binding"/>
    <property type="match status" value="1"/>
</dbReference>
<dbReference type="PRINTS" id="PR00032">
    <property type="entry name" value="HTHARAC"/>
</dbReference>
<dbReference type="PANTHER" id="PTHR43280:SF2">
    <property type="entry name" value="HTH-TYPE TRANSCRIPTIONAL REGULATOR EXSA"/>
    <property type="match status" value="1"/>
</dbReference>
<dbReference type="SMART" id="SM00342">
    <property type="entry name" value="HTH_ARAC"/>
    <property type="match status" value="1"/>
</dbReference>
<dbReference type="SUPFAM" id="SSF46689">
    <property type="entry name" value="Homeodomain-like"/>
    <property type="match status" value="2"/>
</dbReference>
<evidence type="ECO:0000313" key="5">
    <source>
        <dbReference type="EMBL" id="QIZ05892.1"/>
    </source>
</evidence>
<reference evidence="5 6" key="1">
    <citation type="submission" date="2020-04" db="EMBL/GenBank/DDBJ databases">
        <title>Genome-Wide Identification of 5-Methylcytosine Sites in Bacterial Genomes By High-Throughput Sequencing of MspJI Restriction Fragments.</title>
        <authorList>
            <person name="Wu V."/>
        </authorList>
    </citation>
    <scope>NUCLEOTIDE SEQUENCE [LARGE SCALE GENOMIC DNA]</scope>
    <source>
        <strain evidence="5 6">S2</strain>
    </source>
</reference>
<evidence type="ECO:0000259" key="4">
    <source>
        <dbReference type="PROSITE" id="PS01124"/>
    </source>
</evidence>
<name>A0A6H1NXD3_PRIMG</name>
<dbReference type="EMBL" id="CP051128">
    <property type="protein sequence ID" value="QIZ05892.1"/>
    <property type="molecule type" value="Genomic_DNA"/>
</dbReference>
<dbReference type="Gene3D" id="2.60.120.10">
    <property type="entry name" value="Jelly Rolls"/>
    <property type="match status" value="1"/>
</dbReference>
<dbReference type="Gene3D" id="1.10.10.60">
    <property type="entry name" value="Homeodomain-like"/>
    <property type="match status" value="2"/>
</dbReference>
<keyword evidence="3" id="KW-0804">Transcription</keyword>
<reference evidence="5 6" key="2">
    <citation type="submission" date="2020-04" db="EMBL/GenBank/DDBJ databases">
        <authorList>
            <person name="Fomenkov A."/>
            <person name="Anton B.P."/>
            <person name="Roberts R.J."/>
        </authorList>
    </citation>
    <scope>NUCLEOTIDE SEQUENCE [LARGE SCALE GENOMIC DNA]</scope>
    <source>
        <strain evidence="5 6">S2</strain>
    </source>
</reference>
<keyword evidence="1" id="KW-0805">Transcription regulation</keyword>
<feature type="domain" description="HTH araC/xylS-type" evidence="4">
    <location>
        <begin position="187"/>
        <end position="285"/>
    </location>
</feature>
<dbReference type="Pfam" id="PF12833">
    <property type="entry name" value="HTH_18"/>
    <property type="match status" value="1"/>
</dbReference>
<dbReference type="PANTHER" id="PTHR43280">
    <property type="entry name" value="ARAC-FAMILY TRANSCRIPTIONAL REGULATOR"/>
    <property type="match status" value="1"/>
</dbReference>
<dbReference type="InterPro" id="IPR014710">
    <property type="entry name" value="RmlC-like_jellyroll"/>
</dbReference>
<gene>
    <name evidence="5" type="ORF">HFZ78_03250</name>
</gene>
<dbReference type="PROSITE" id="PS01124">
    <property type="entry name" value="HTH_ARAC_FAMILY_2"/>
    <property type="match status" value="1"/>
</dbReference>
<evidence type="ECO:0000256" key="2">
    <source>
        <dbReference type="ARBA" id="ARBA00023125"/>
    </source>
</evidence>
<dbReference type="GO" id="GO:0003700">
    <property type="term" value="F:DNA-binding transcription factor activity"/>
    <property type="evidence" value="ECO:0007669"/>
    <property type="project" value="InterPro"/>
</dbReference>
<dbReference type="AlphaFoldDB" id="A0A6H1NXD3"/>
<dbReference type="Proteomes" id="UP000501868">
    <property type="component" value="Chromosome"/>
</dbReference>
<dbReference type="InterPro" id="IPR009057">
    <property type="entry name" value="Homeodomain-like_sf"/>
</dbReference>
<evidence type="ECO:0000256" key="3">
    <source>
        <dbReference type="ARBA" id="ARBA00023163"/>
    </source>
</evidence>
<dbReference type="InterPro" id="IPR037923">
    <property type="entry name" value="HTH-like"/>
</dbReference>
<protein>
    <submittedName>
        <fullName evidence="5">AraC family transcriptional regulator</fullName>
    </submittedName>
</protein>
<organism evidence="5 6">
    <name type="scientific">Priestia megaterium</name>
    <name type="common">Bacillus megaterium</name>
    <dbReference type="NCBI Taxonomy" id="1404"/>
    <lineage>
        <taxon>Bacteria</taxon>
        <taxon>Bacillati</taxon>
        <taxon>Bacillota</taxon>
        <taxon>Bacilli</taxon>
        <taxon>Bacillales</taxon>
        <taxon>Bacillaceae</taxon>
        <taxon>Priestia</taxon>
    </lineage>
</organism>
<dbReference type="InterPro" id="IPR020449">
    <property type="entry name" value="Tscrpt_reg_AraC-type_HTH"/>
</dbReference>
<dbReference type="InterPro" id="IPR018062">
    <property type="entry name" value="HTH_AraC-typ_CS"/>
</dbReference>
<dbReference type="GO" id="GO:0043565">
    <property type="term" value="F:sequence-specific DNA binding"/>
    <property type="evidence" value="ECO:0007669"/>
    <property type="project" value="InterPro"/>
</dbReference>
<evidence type="ECO:0000313" key="6">
    <source>
        <dbReference type="Proteomes" id="UP000501868"/>
    </source>
</evidence>
<keyword evidence="2" id="KW-0238">DNA-binding</keyword>
<proteinExistence type="predicted"/>